<comment type="caution">
    <text evidence="2">The sequence shown here is derived from an EMBL/GenBank/DDBJ whole genome shotgun (WGS) entry which is preliminary data.</text>
</comment>
<sequence length="104" mass="11123" precursor="true">MRCAPTTNFTNAGIATFIFAMSGSAWAQTSSGSTIVQYGTMHEAIGKQQHQGRVLLNDLSSKKHFHGVGALEGLAGEVTIDDGQVYVTSLDDEGESSRHRRPKG</sequence>
<evidence type="ECO:0000313" key="2">
    <source>
        <dbReference type="EMBL" id="TWU64568.1"/>
    </source>
</evidence>
<evidence type="ECO:0000256" key="1">
    <source>
        <dbReference type="SAM" id="SignalP"/>
    </source>
</evidence>
<dbReference type="AlphaFoldDB" id="A0A5C6FST2"/>
<proteinExistence type="predicted"/>
<dbReference type="EMBL" id="SJPZ01000001">
    <property type="protein sequence ID" value="TWU64568.1"/>
    <property type="molecule type" value="Genomic_DNA"/>
</dbReference>
<organism evidence="2 3">
    <name type="scientific">Crateriforma conspicua</name>
    <dbReference type="NCBI Taxonomy" id="2527996"/>
    <lineage>
        <taxon>Bacteria</taxon>
        <taxon>Pseudomonadati</taxon>
        <taxon>Planctomycetota</taxon>
        <taxon>Planctomycetia</taxon>
        <taxon>Planctomycetales</taxon>
        <taxon>Planctomycetaceae</taxon>
        <taxon>Crateriforma</taxon>
    </lineage>
</organism>
<keyword evidence="1" id="KW-0732">Signal</keyword>
<feature type="signal peptide" evidence="1">
    <location>
        <begin position="1"/>
        <end position="27"/>
    </location>
</feature>
<accession>A0A5C6FST2</accession>
<gene>
    <name evidence="2" type="ORF">V7x_01120</name>
</gene>
<reference evidence="2 3" key="1">
    <citation type="submission" date="2019-02" db="EMBL/GenBank/DDBJ databases">
        <title>Deep-cultivation of Planctomycetes and their phenomic and genomic characterization uncovers novel biology.</title>
        <authorList>
            <person name="Wiegand S."/>
            <person name="Jogler M."/>
            <person name="Boedeker C."/>
            <person name="Pinto D."/>
            <person name="Vollmers J."/>
            <person name="Rivas-Marin E."/>
            <person name="Kohn T."/>
            <person name="Peeters S.H."/>
            <person name="Heuer A."/>
            <person name="Rast P."/>
            <person name="Oberbeckmann S."/>
            <person name="Bunk B."/>
            <person name="Jeske O."/>
            <person name="Meyerdierks A."/>
            <person name="Storesund J.E."/>
            <person name="Kallscheuer N."/>
            <person name="Luecker S."/>
            <person name="Lage O.M."/>
            <person name="Pohl T."/>
            <person name="Merkel B.J."/>
            <person name="Hornburger P."/>
            <person name="Mueller R.-W."/>
            <person name="Bruemmer F."/>
            <person name="Labrenz M."/>
            <person name="Spormann A.M."/>
            <person name="Op Den Camp H."/>
            <person name="Overmann J."/>
            <person name="Amann R."/>
            <person name="Jetten M.S.M."/>
            <person name="Mascher T."/>
            <person name="Medema M.H."/>
            <person name="Devos D.P."/>
            <person name="Kaster A.-K."/>
            <person name="Ovreas L."/>
            <person name="Rohde M."/>
            <person name="Galperin M.Y."/>
            <person name="Jogler C."/>
        </authorList>
    </citation>
    <scope>NUCLEOTIDE SEQUENCE [LARGE SCALE GENOMIC DNA]</scope>
    <source>
        <strain evidence="2 3">V7</strain>
    </source>
</reference>
<protein>
    <submittedName>
        <fullName evidence="2">Uncharacterized protein</fullName>
    </submittedName>
</protein>
<dbReference type="RefSeq" id="WP_197135626.1">
    <property type="nucleotide sequence ID" value="NZ_SJPZ01000001.1"/>
</dbReference>
<dbReference type="SUPFAM" id="SSF117856">
    <property type="entry name" value="AF0104/ALDC/Ptd012-like"/>
    <property type="match status" value="1"/>
</dbReference>
<name>A0A5C6FST2_9PLAN</name>
<feature type="chain" id="PRO_5023029054" evidence="1">
    <location>
        <begin position="28"/>
        <end position="104"/>
    </location>
</feature>
<dbReference type="Gene3D" id="3.30.1330.80">
    <property type="entry name" value="Hypothetical protein, similar to alpha- acetolactate decarboxylase, domain 2"/>
    <property type="match status" value="1"/>
</dbReference>
<evidence type="ECO:0000313" key="3">
    <source>
        <dbReference type="Proteomes" id="UP000316476"/>
    </source>
</evidence>
<dbReference type="Proteomes" id="UP000316476">
    <property type="component" value="Unassembled WGS sequence"/>
</dbReference>